<protein>
    <submittedName>
        <fullName evidence="1">Uncharacterized protein</fullName>
    </submittedName>
</protein>
<dbReference type="EMBL" id="GBRH01247971">
    <property type="protein sequence ID" value="JAD49924.1"/>
    <property type="molecule type" value="Transcribed_RNA"/>
</dbReference>
<sequence length="24" mass="2524">MLEMSSNKISAKVVLTNSLDASGK</sequence>
<reference evidence="1" key="2">
    <citation type="journal article" date="2015" name="Data Brief">
        <title>Shoot transcriptome of the giant reed, Arundo donax.</title>
        <authorList>
            <person name="Barrero R.A."/>
            <person name="Guerrero F.D."/>
            <person name="Moolhuijzen P."/>
            <person name="Goolsby J.A."/>
            <person name="Tidwell J."/>
            <person name="Bellgard S.E."/>
            <person name="Bellgard M.I."/>
        </authorList>
    </citation>
    <scope>NUCLEOTIDE SEQUENCE</scope>
    <source>
        <tissue evidence="1">Shoot tissue taken approximately 20 cm above the soil surface</tissue>
    </source>
</reference>
<proteinExistence type="predicted"/>
<accession>A0A0A9AE51</accession>
<name>A0A0A9AE51_ARUDO</name>
<dbReference type="AlphaFoldDB" id="A0A0A9AE51"/>
<reference evidence="1" key="1">
    <citation type="submission" date="2014-09" db="EMBL/GenBank/DDBJ databases">
        <authorList>
            <person name="Magalhaes I.L.F."/>
            <person name="Oliveira U."/>
            <person name="Santos F.R."/>
            <person name="Vidigal T.H.D.A."/>
            <person name="Brescovit A.D."/>
            <person name="Santos A.J."/>
        </authorList>
    </citation>
    <scope>NUCLEOTIDE SEQUENCE</scope>
    <source>
        <tissue evidence="1">Shoot tissue taken approximately 20 cm above the soil surface</tissue>
    </source>
</reference>
<evidence type="ECO:0000313" key="1">
    <source>
        <dbReference type="EMBL" id="JAD49924.1"/>
    </source>
</evidence>
<organism evidence="1">
    <name type="scientific">Arundo donax</name>
    <name type="common">Giant reed</name>
    <name type="synonym">Donax arundinaceus</name>
    <dbReference type="NCBI Taxonomy" id="35708"/>
    <lineage>
        <taxon>Eukaryota</taxon>
        <taxon>Viridiplantae</taxon>
        <taxon>Streptophyta</taxon>
        <taxon>Embryophyta</taxon>
        <taxon>Tracheophyta</taxon>
        <taxon>Spermatophyta</taxon>
        <taxon>Magnoliopsida</taxon>
        <taxon>Liliopsida</taxon>
        <taxon>Poales</taxon>
        <taxon>Poaceae</taxon>
        <taxon>PACMAD clade</taxon>
        <taxon>Arundinoideae</taxon>
        <taxon>Arundineae</taxon>
        <taxon>Arundo</taxon>
    </lineage>
</organism>